<comment type="caution">
    <text evidence="1">The sequence shown here is derived from an EMBL/GenBank/DDBJ whole genome shotgun (WGS) entry which is preliminary data.</text>
</comment>
<accession>A0AAW8Q1Z8</accession>
<dbReference type="Proteomes" id="UP001253193">
    <property type="component" value="Unassembled WGS sequence"/>
</dbReference>
<gene>
    <name evidence="1" type="ORF">QX249_11525</name>
</gene>
<dbReference type="RefSeq" id="WP_311020169.1">
    <property type="nucleotide sequence ID" value="NZ_JAUHGG010000003.1"/>
</dbReference>
<organism evidence="1 2">
    <name type="scientific">Vibrio parahaemolyticus</name>
    <dbReference type="NCBI Taxonomy" id="670"/>
    <lineage>
        <taxon>Bacteria</taxon>
        <taxon>Pseudomonadati</taxon>
        <taxon>Pseudomonadota</taxon>
        <taxon>Gammaproteobacteria</taxon>
        <taxon>Vibrionales</taxon>
        <taxon>Vibrionaceae</taxon>
        <taxon>Vibrio</taxon>
    </lineage>
</organism>
<dbReference type="AlphaFoldDB" id="A0AAW8Q1Z8"/>
<proteinExistence type="predicted"/>
<evidence type="ECO:0000313" key="1">
    <source>
        <dbReference type="EMBL" id="MDS1821295.1"/>
    </source>
</evidence>
<sequence>MGTKMRLISGEKVANPTPKKPINLKLIDPNGKVVTTLIDEQIKASPEATSIKETIGGVRRLCFIMIPVMIGFTIFEHHTRDNMSVLEYINRFLAIYIATGATISLNDSYRNKPYSPTTIFLWPKRPFNFLKRLINNGNK</sequence>
<dbReference type="EMBL" id="JAUHGG010000003">
    <property type="protein sequence ID" value="MDS1821295.1"/>
    <property type="molecule type" value="Genomic_DNA"/>
</dbReference>
<protein>
    <submittedName>
        <fullName evidence="1">Uncharacterized protein</fullName>
    </submittedName>
</protein>
<name>A0AAW8Q1Z8_VIBPH</name>
<reference evidence="1" key="1">
    <citation type="submission" date="2023-06" db="EMBL/GenBank/DDBJ databases">
        <title>Genomic Diversity of Vibrio spp. and Metagenomic Analysis of Pathogens in Florida Gulf Coastal Waters Following Hurricane Ian.</title>
        <authorList>
            <person name="Brumfield K.D."/>
        </authorList>
    </citation>
    <scope>NUCLEOTIDE SEQUENCE</scope>
    <source>
        <strain evidence="1">WBS2B-138</strain>
    </source>
</reference>
<evidence type="ECO:0000313" key="2">
    <source>
        <dbReference type="Proteomes" id="UP001253193"/>
    </source>
</evidence>